<organism evidence="1 2">
    <name type="scientific">Juglans regia</name>
    <name type="common">English walnut</name>
    <dbReference type="NCBI Taxonomy" id="51240"/>
    <lineage>
        <taxon>Eukaryota</taxon>
        <taxon>Viridiplantae</taxon>
        <taxon>Streptophyta</taxon>
        <taxon>Embryophyta</taxon>
        <taxon>Tracheophyta</taxon>
        <taxon>Spermatophyta</taxon>
        <taxon>Magnoliopsida</taxon>
        <taxon>eudicotyledons</taxon>
        <taxon>Gunneridae</taxon>
        <taxon>Pentapetalae</taxon>
        <taxon>rosids</taxon>
        <taxon>fabids</taxon>
        <taxon>Fagales</taxon>
        <taxon>Juglandaceae</taxon>
        <taxon>Juglans</taxon>
    </lineage>
</organism>
<dbReference type="Gramene" id="Jr07_00790_p1">
    <property type="protein sequence ID" value="cds.Jr07_00790_p1"/>
    <property type="gene ID" value="Jr07_00790"/>
</dbReference>
<dbReference type="PANTHER" id="PTHR37718:SF2">
    <property type="entry name" value="OS03G0205150 PROTEIN"/>
    <property type="match status" value="1"/>
</dbReference>
<protein>
    <submittedName>
        <fullName evidence="1">Uncharacterized protein</fullName>
    </submittedName>
</protein>
<comment type="caution">
    <text evidence="1">The sequence shown here is derived from an EMBL/GenBank/DDBJ whole genome shotgun (WGS) entry which is preliminary data.</text>
</comment>
<evidence type="ECO:0000313" key="1">
    <source>
        <dbReference type="EMBL" id="KAF5463668.1"/>
    </source>
</evidence>
<name>A0A834CSB7_JUGRE</name>
<dbReference type="EMBL" id="LIHL02000007">
    <property type="protein sequence ID" value="KAF5463668.1"/>
    <property type="molecule type" value="Genomic_DNA"/>
</dbReference>
<proteinExistence type="predicted"/>
<reference evidence="1" key="1">
    <citation type="submission" date="2015-10" db="EMBL/GenBank/DDBJ databases">
        <authorList>
            <person name="Martinez-Garcia P.J."/>
            <person name="Crepeau M.W."/>
            <person name="Puiu D."/>
            <person name="Gonzalez-Ibeas D."/>
            <person name="Whalen J."/>
            <person name="Stevens K."/>
            <person name="Paul R."/>
            <person name="Butterfield T."/>
            <person name="Britton M."/>
            <person name="Reagan R."/>
            <person name="Chakraborty S."/>
            <person name="Walawage S.L."/>
            <person name="Vasquez-Gross H.A."/>
            <person name="Cardeno C."/>
            <person name="Famula R."/>
            <person name="Pratt K."/>
            <person name="Kuruganti S."/>
            <person name="Aradhya M.K."/>
            <person name="Leslie C.A."/>
            <person name="Dandekar A.M."/>
            <person name="Salzberg S.L."/>
            <person name="Wegrzyn J.L."/>
            <person name="Langley C.H."/>
            <person name="Neale D.B."/>
        </authorList>
    </citation>
    <scope>NUCLEOTIDE SEQUENCE</scope>
    <source>
        <tissue evidence="1">Leaves</tissue>
    </source>
</reference>
<evidence type="ECO:0000313" key="2">
    <source>
        <dbReference type="Proteomes" id="UP000619265"/>
    </source>
</evidence>
<reference evidence="1" key="2">
    <citation type="submission" date="2020-03" db="EMBL/GenBank/DDBJ databases">
        <title>Walnut 2.0.</title>
        <authorList>
            <person name="Marrano A."/>
            <person name="Britton M."/>
            <person name="Zimin A.V."/>
            <person name="Zaini P.A."/>
            <person name="Workman R."/>
            <person name="Puiu D."/>
            <person name="Bianco L."/>
            <person name="Allen B.J."/>
            <person name="Troggio M."/>
            <person name="Leslie C.A."/>
            <person name="Timp W."/>
            <person name="Dendekar A."/>
            <person name="Salzberg S.L."/>
            <person name="Neale D.B."/>
        </authorList>
    </citation>
    <scope>NUCLEOTIDE SEQUENCE</scope>
    <source>
        <tissue evidence="1">Leaves</tissue>
    </source>
</reference>
<sequence length="121" mass="14181">MDPRYTGEMLKHLEKQSELLMDSYRSMSHEVRKLQVEEEMLMRKFYEIMSAHGLTKQTQDRSNVPDNGENADCKVIVVATNNSQHYIIKHKDHVTKGKRCQTNSKLDNLEMICYQGTKLVY</sequence>
<gene>
    <name evidence="1" type="ORF">F2P56_013820</name>
</gene>
<dbReference type="AlphaFoldDB" id="A0A834CSB7"/>
<accession>A0A834CSB7</accession>
<dbReference type="PANTHER" id="PTHR37718">
    <property type="entry name" value="BNAC03G61340D PROTEIN"/>
    <property type="match status" value="1"/>
</dbReference>
<dbReference type="Proteomes" id="UP000619265">
    <property type="component" value="Unassembled WGS sequence"/>
</dbReference>